<evidence type="ECO:0000313" key="1">
    <source>
        <dbReference type="EMBL" id="KAK8836338.1"/>
    </source>
</evidence>
<organism evidence="1 2">
    <name type="scientific">Tritrichomonas musculus</name>
    <dbReference type="NCBI Taxonomy" id="1915356"/>
    <lineage>
        <taxon>Eukaryota</taxon>
        <taxon>Metamonada</taxon>
        <taxon>Parabasalia</taxon>
        <taxon>Tritrichomonadida</taxon>
        <taxon>Tritrichomonadidae</taxon>
        <taxon>Tritrichomonas</taxon>
    </lineage>
</organism>
<comment type="caution">
    <text evidence="1">The sequence shown here is derived from an EMBL/GenBank/DDBJ whole genome shotgun (WGS) entry which is preliminary data.</text>
</comment>
<keyword evidence="2" id="KW-1185">Reference proteome</keyword>
<evidence type="ECO:0000313" key="2">
    <source>
        <dbReference type="Proteomes" id="UP001470230"/>
    </source>
</evidence>
<accession>A0ABR2GQW5</accession>
<proteinExistence type="predicted"/>
<name>A0ABR2GQW5_9EUKA</name>
<reference evidence="1 2" key="1">
    <citation type="submission" date="2024-04" db="EMBL/GenBank/DDBJ databases">
        <title>Tritrichomonas musculus Genome.</title>
        <authorList>
            <person name="Alves-Ferreira E."/>
            <person name="Grigg M."/>
            <person name="Lorenzi H."/>
            <person name="Galac M."/>
        </authorList>
    </citation>
    <scope>NUCLEOTIDE SEQUENCE [LARGE SCALE GENOMIC DNA]</scope>
    <source>
        <strain evidence="1 2">EAF2021</strain>
    </source>
</reference>
<dbReference type="Proteomes" id="UP001470230">
    <property type="component" value="Unassembled WGS sequence"/>
</dbReference>
<protein>
    <submittedName>
        <fullName evidence="1">Uncharacterized protein</fullName>
    </submittedName>
</protein>
<sequence length="175" mass="20489">MDVVKNIVSMDKVDILEELIEMNVDLDEIYDVSDLYELSNVILCRMLDHIFSDYDYLKCKFEFDNDDLCVSSNRKIEIIQLVTRAILNDVCASELFNKNITLEALFITDDMVLLKNAIAELVKRRDYKTLNALLRRNENVNLFDTRLLNEEIPQTDKRFTKRDGKLTNVSKPFHS</sequence>
<dbReference type="EMBL" id="JAPFFF010000066">
    <property type="protein sequence ID" value="KAK8836338.1"/>
    <property type="molecule type" value="Genomic_DNA"/>
</dbReference>
<gene>
    <name evidence="1" type="ORF">M9Y10_039679</name>
</gene>